<dbReference type="AlphaFoldDB" id="A0A1I7TF04"/>
<protein>
    <submittedName>
        <fullName evidence="3">F-box domain-containing protein</fullName>
    </submittedName>
</protein>
<accession>A0A1I7TF04</accession>
<dbReference type="InterPro" id="IPR001810">
    <property type="entry name" value="F-box_dom"/>
</dbReference>
<name>A0A1I7TF04_9PELO</name>
<reference evidence="3" key="1">
    <citation type="submission" date="2016-11" db="UniProtKB">
        <authorList>
            <consortium name="WormBaseParasite"/>
        </authorList>
    </citation>
    <scope>IDENTIFICATION</scope>
</reference>
<dbReference type="Proteomes" id="UP000095282">
    <property type="component" value="Unplaced"/>
</dbReference>
<evidence type="ECO:0000259" key="1">
    <source>
        <dbReference type="Pfam" id="PF00646"/>
    </source>
</evidence>
<dbReference type="PANTHER" id="PTHR31006:SF3">
    <property type="entry name" value="F-BOX DOMAIN-CONTAINING PROTEIN-RELATED"/>
    <property type="match status" value="1"/>
</dbReference>
<feature type="domain" description="F-box" evidence="1">
    <location>
        <begin position="297"/>
        <end position="337"/>
    </location>
</feature>
<proteinExistence type="predicted"/>
<dbReference type="Pfam" id="PF00646">
    <property type="entry name" value="F-box"/>
    <property type="match status" value="1"/>
</dbReference>
<dbReference type="PANTHER" id="PTHR31006">
    <property type="entry name" value="F-BOX DOMAIN-CONTAINING PROTEIN-RELATED-RELATED"/>
    <property type="match status" value="1"/>
</dbReference>
<dbReference type="WBParaSite" id="Csp11.Scaffold596.g5292.t1">
    <property type="protein sequence ID" value="Csp11.Scaffold596.g5292.t1"/>
    <property type="gene ID" value="Csp11.Scaffold596.g5292"/>
</dbReference>
<keyword evidence="2" id="KW-1185">Reference proteome</keyword>
<sequence length="619" mass="71886">MARKTTTVRKTETKESNESKYSGKYSFVSLSDINGILILKTREDEKNAVYHRVNSKCEKDTRSVLKTFFELLDGNEIEQLRLFGIRYQFFSLVKFKKNTEFSISSIVFDRSTNLNVLFDLLPHSKGLKHVTFRGCTKHPYEKRYYAARVHYSEVNPFDTLDFVHLQESFFTENPEDKEDPKFLPSKLLLKPYRYDTEIFIRYYLTPKRLAELIASIASEGGFFVRGEWMVYKMIQNKQFLCKCGINGVYCVVIPAGCNTINPTSLEKFVWNSNSDDAGELLSEPEEINERRGIRLEWNSLTNDIKQKCIEKMDFKTRIGLRSTCRAERNLVDSSKRYAFKFVKVEHLTYSDDTQTISVVAQNSSEIINVRSERWIEHGKGDDNSSFELTVSAIKSILKFCDINALFLYPGAREEGMDYLQKELADAGPFRISTFSSIILNPTVQLAILRYCNVPMDMISLRITKTFSPKKYFDVPQFTNSKCVQVYLDKFGHDSSKFLFLLVEKWIEINPDVGKKAVFGFLNQTFASELRRFAAILGSRVISQTDELVLLRTDDDTKRILVHIYYEMDDNTYVNCRVISSDTNEADFELFDSPWIGDELIYEFEEIDEEDDTDDDKLFE</sequence>
<organism evidence="2 3">
    <name type="scientific">Caenorhabditis tropicalis</name>
    <dbReference type="NCBI Taxonomy" id="1561998"/>
    <lineage>
        <taxon>Eukaryota</taxon>
        <taxon>Metazoa</taxon>
        <taxon>Ecdysozoa</taxon>
        <taxon>Nematoda</taxon>
        <taxon>Chromadorea</taxon>
        <taxon>Rhabditida</taxon>
        <taxon>Rhabditina</taxon>
        <taxon>Rhabditomorpha</taxon>
        <taxon>Rhabditoidea</taxon>
        <taxon>Rhabditidae</taxon>
        <taxon>Peloderinae</taxon>
        <taxon>Caenorhabditis</taxon>
    </lineage>
</organism>
<evidence type="ECO:0000313" key="2">
    <source>
        <dbReference type="Proteomes" id="UP000095282"/>
    </source>
</evidence>
<evidence type="ECO:0000313" key="3">
    <source>
        <dbReference type="WBParaSite" id="Csp11.Scaffold596.g5292.t1"/>
    </source>
</evidence>
<dbReference type="eggNOG" id="ENOG502R82M">
    <property type="taxonomic scope" value="Eukaryota"/>
</dbReference>
<dbReference type="InterPro" id="IPR042317">
    <property type="entry name" value="She-1-like"/>
</dbReference>